<accession>A0A7U9CMQ4</accession>
<dbReference type="EMBL" id="CM001561">
    <property type="protein sequence ID" value="EJZ56510.1"/>
    <property type="molecule type" value="Genomic_DNA"/>
</dbReference>
<keyword evidence="1" id="KW-0472">Membrane</keyword>
<proteinExistence type="predicted"/>
<keyword evidence="1" id="KW-1133">Transmembrane helix</keyword>
<keyword evidence="1" id="KW-0812">Transmembrane</keyword>
<reference evidence="2 3" key="1">
    <citation type="submission" date="2012-08" db="EMBL/GenBank/DDBJ databases">
        <title>The genome of cave-isolated P. fluorescens strain R124 demonstrates phenotypic adaptation to the mineral environment.</title>
        <authorList>
            <person name="Barton M.D."/>
            <person name="Petronio M."/>
            <person name="Giarrizzo J.G."/>
            <person name="Bowling B.V."/>
            <person name="Barton H.A."/>
        </authorList>
    </citation>
    <scope>NUCLEOTIDE SEQUENCE [LARGE SCALE GENOMIC DNA]</scope>
    <source>
        <strain evidence="2 3">R124</strain>
    </source>
</reference>
<evidence type="ECO:0000256" key="1">
    <source>
        <dbReference type="SAM" id="Phobius"/>
    </source>
</evidence>
<sequence length="89" mass="9393">MPPMNVLVMRHAQGGKSGQYFGLFFMGWSASALLSPVLSGQLYGRFGGHSVWLSSATLALLTLPLSCLATRSLTQAKALVATRHAASLS</sequence>
<evidence type="ECO:0008006" key="4">
    <source>
        <dbReference type="Google" id="ProtNLM"/>
    </source>
</evidence>
<evidence type="ECO:0000313" key="3">
    <source>
        <dbReference type="Proteomes" id="UP000006045"/>
    </source>
</evidence>
<protein>
    <recommendedName>
        <fullName evidence="4">MFS transporter</fullName>
    </recommendedName>
</protein>
<dbReference type="SUPFAM" id="SSF103473">
    <property type="entry name" value="MFS general substrate transporter"/>
    <property type="match status" value="1"/>
</dbReference>
<organism evidence="2 3">
    <name type="scientific">Pseudomonas fluorescens R124</name>
    <dbReference type="NCBI Taxonomy" id="743713"/>
    <lineage>
        <taxon>Bacteria</taxon>
        <taxon>Pseudomonadati</taxon>
        <taxon>Pseudomonadota</taxon>
        <taxon>Gammaproteobacteria</taxon>
        <taxon>Pseudomonadales</taxon>
        <taxon>Pseudomonadaceae</taxon>
        <taxon>Pseudomonas</taxon>
    </lineage>
</organism>
<name>A0A7U9CMQ4_PSEFL</name>
<dbReference type="Proteomes" id="UP000006045">
    <property type="component" value="Chromosome"/>
</dbReference>
<dbReference type="AlphaFoldDB" id="A0A7U9CMQ4"/>
<evidence type="ECO:0000313" key="2">
    <source>
        <dbReference type="EMBL" id="EJZ56510.1"/>
    </source>
</evidence>
<gene>
    <name evidence="2" type="ORF">I1A_000821</name>
</gene>
<dbReference type="InterPro" id="IPR036259">
    <property type="entry name" value="MFS_trans_sf"/>
</dbReference>
<dbReference type="Gene3D" id="1.20.1250.20">
    <property type="entry name" value="MFS general substrate transporter like domains"/>
    <property type="match status" value="1"/>
</dbReference>
<feature type="transmembrane region" description="Helical" evidence="1">
    <location>
        <begin position="50"/>
        <end position="69"/>
    </location>
</feature>
<feature type="transmembrane region" description="Helical" evidence="1">
    <location>
        <begin position="20"/>
        <end position="38"/>
    </location>
</feature>